<dbReference type="SUPFAM" id="SSF48452">
    <property type="entry name" value="TPR-like"/>
    <property type="match status" value="1"/>
</dbReference>
<evidence type="ECO:0000313" key="1">
    <source>
        <dbReference type="EMBL" id="MFA0810761.1"/>
    </source>
</evidence>
<dbReference type="Gene3D" id="1.25.40.10">
    <property type="entry name" value="Tetratricopeptide repeat domain"/>
    <property type="match status" value="1"/>
</dbReference>
<dbReference type="PANTHER" id="PTHR12558">
    <property type="entry name" value="CELL DIVISION CYCLE 16,23,27"/>
    <property type="match status" value="1"/>
</dbReference>
<accession>A0ABV4NXC8</accession>
<organism evidence="1 2">
    <name type="scientific">Microbulbifer epialgicus</name>
    <dbReference type="NCBI Taxonomy" id="393907"/>
    <lineage>
        <taxon>Bacteria</taxon>
        <taxon>Pseudomonadati</taxon>
        <taxon>Pseudomonadota</taxon>
        <taxon>Gammaproteobacteria</taxon>
        <taxon>Cellvibrionales</taxon>
        <taxon>Microbulbiferaceae</taxon>
        <taxon>Microbulbifer</taxon>
    </lineage>
</organism>
<keyword evidence="2" id="KW-1185">Reference proteome</keyword>
<dbReference type="Pfam" id="PF13432">
    <property type="entry name" value="TPR_16"/>
    <property type="match status" value="1"/>
</dbReference>
<dbReference type="RefSeq" id="WP_371838334.1">
    <property type="nucleotide sequence ID" value="NZ_JBGMEK010000011.1"/>
</dbReference>
<proteinExistence type="predicted"/>
<name>A0ABV4NXC8_9GAMM</name>
<sequence length="381" mass="41805">MMEDLKSKINKLASFLKVDSQNQRLLIELVETCLRAGELEKAEHYLQQGLSHWPEDSSLLFQKGMLCMYKGEYSVAIDEFSSQLGSKVPQDIVKYNIAWAQLALHQPQNALSTLDGLETLSPRSALLKARALHYLGRMKEAEQLLTFAKTSEETALEAESVSALLALDQEDRESARTKADAILSKSPRNVEANVIIGTLNLGDGELQAAENHFAVALAEKPSSGRGWLGEGLLALLRGEFSHATNSLQKAVDNMPTHLGTYNALAWAHICNGDLSNAEKTALRAKELEPRFSETLGTLAIINLLKGERNSAAVQAKVANRLSANSFAGRFAQALLESDSGEQEKAEEIVTQILNSEVNEQGERLINSLSRFQSLSETKKND</sequence>
<dbReference type="PANTHER" id="PTHR12558:SF13">
    <property type="entry name" value="CELL DIVISION CYCLE PROTEIN 27 HOMOLOG"/>
    <property type="match status" value="1"/>
</dbReference>
<dbReference type="EMBL" id="JBGMEK010000011">
    <property type="protein sequence ID" value="MFA0810761.1"/>
    <property type="molecule type" value="Genomic_DNA"/>
</dbReference>
<dbReference type="InterPro" id="IPR019734">
    <property type="entry name" value="TPR_rpt"/>
</dbReference>
<protein>
    <submittedName>
        <fullName evidence="1">Tetratricopeptide repeat protein</fullName>
    </submittedName>
</protein>
<dbReference type="Proteomes" id="UP001569428">
    <property type="component" value="Unassembled WGS sequence"/>
</dbReference>
<dbReference type="InterPro" id="IPR011990">
    <property type="entry name" value="TPR-like_helical_dom_sf"/>
</dbReference>
<comment type="caution">
    <text evidence="1">The sequence shown here is derived from an EMBL/GenBank/DDBJ whole genome shotgun (WGS) entry which is preliminary data.</text>
</comment>
<reference evidence="1 2" key="1">
    <citation type="submission" date="2024-08" db="EMBL/GenBank/DDBJ databases">
        <authorList>
            <person name="Ishaq N."/>
        </authorList>
    </citation>
    <scope>NUCLEOTIDE SEQUENCE [LARGE SCALE GENOMIC DNA]</scope>
    <source>
        <strain evidence="1 2">DSM 18651</strain>
    </source>
</reference>
<evidence type="ECO:0000313" key="2">
    <source>
        <dbReference type="Proteomes" id="UP001569428"/>
    </source>
</evidence>
<gene>
    <name evidence="1" type="ORF">ACCI49_07485</name>
</gene>
<dbReference type="SMART" id="SM00028">
    <property type="entry name" value="TPR"/>
    <property type="match status" value="4"/>
</dbReference>